<reference evidence="2" key="1">
    <citation type="journal article" date="2009" name="Rice">
        <title>De Novo Next Generation Sequencing of Plant Genomes.</title>
        <authorList>
            <person name="Rounsley S."/>
            <person name="Marri P.R."/>
            <person name="Yu Y."/>
            <person name="He R."/>
            <person name="Sisneros N."/>
            <person name="Goicoechea J.L."/>
            <person name="Lee S.J."/>
            <person name="Angelova A."/>
            <person name="Kudrna D."/>
            <person name="Luo M."/>
            <person name="Affourtit J."/>
            <person name="Desany B."/>
            <person name="Knight J."/>
            <person name="Niazi F."/>
            <person name="Egholm M."/>
            <person name="Wing R.A."/>
        </authorList>
    </citation>
    <scope>NUCLEOTIDE SEQUENCE [LARGE SCALE GENOMIC DNA]</scope>
    <source>
        <strain evidence="2">cv. IRGC 105608</strain>
    </source>
</reference>
<dbReference type="Pfam" id="PF23622">
    <property type="entry name" value="LRR_At1g61320_AtMIF1"/>
    <property type="match status" value="1"/>
</dbReference>
<dbReference type="InterPro" id="IPR032675">
    <property type="entry name" value="LRR_dom_sf"/>
</dbReference>
<dbReference type="STRING" id="65489.A0A0D3G1N5"/>
<dbReference type="HOGENOM" id="CLU_010721_3_5_1"/>
<protein>
    <recommendedName>
        <fullName evidence="1">At1g61320/AtMIF1 LRR domain-containing protein</fullName>
    </recommendedName>
</protein>
<keyword evidence="3" id="KW-1185">Reference proteome</keyword>
<dbReference type="InterPro" id="IPR053772">
    <property type="entry name" value="At1g61320/At1g61330-like"/>
</dbReference>
<reference evidence="2" key="2">
    <citation type="submission" date="2015-03" db="UniProtKB">
        <authorList>
            <consortium name="EnsemblPlants"/>
        </authorList>
    </citation>
    <scope>IDENTIFICATION</scope>
</reference>
<evidence type="ECO:0000313" key="2">
    <source>
        <dbReference type="EnsemblPlants" id="OBART04G29480.1"/>
    </source>
</evidence>
<dbReference type="Gene3D" id="3.80.10.10">
    <property type="entry name" value="Ribonuclease Inhibitor"/>
    <property type="match status" value="1"/>
</dbReference>
<proteinExistence type="predicted"/>
<dbReference type="Gramene" id="OBART04G29480.1">
    <property type="protein sequence ID" value="OBART04G29480.1"/>
    <property type="gene ID" value="OBART04G29480"/>
</dbReference>
<sequence>MACDARAAHEQTVPNPEIFWWPQASSMARAPMLGFGILTVYKFSFFSEIPEAADILAKILSQLPINDAIRTSPHQSYLNKGTMRKPYVKTLTPHRWRWLRDYEFITRVDAVLRQHSGMGVQRMEIKFRLHSKHADHIDRWVNFAIASKTKELVVDLSGQDKGSFFTDLTHSNCIRIIKEPPYNLPPQLLGLNYGSYLRCLELTTVSLQLPADFKGFLNLKILSLVDMSITDEDVQHFIFEMVTSIRMLHPLDRLKHLVVDICPNLQEIELNCSPTTLKYSGTMVPLIFASTSRLTNISIVFINYQSALSYIITGFPSTLPRLETLTLHCGERERTIVPEGPFKFTYLRNLRLELALCGHGNIRKTDALDYAYILKIAPFMETLELSMWMLNCRHQPYREEDGELRIVGPPHQHAHLKRVRISGFFGHKDQVELALHILRSSMALEQMVITPKLEIGNDLAFSDPCADEYEKKHYVNGHRVATEFVCKPDHRNVVTVERVVPEPADGEVERKRRRAN</sequence>
<name>A0A0D3G1N5_9ORYZ</name>
<accession>A0A0D3G1N5</accession>
<dbReference type="InterPro" id="IPR055357">
    <property type="entry name" value="LRR_At1g61320_AtMIF1"/>
</dbReference>
<evidence type="ECO:0000259" key="1">
    <source>
        <dbReference type="Pfam" id="PF23622"/>
    </source>
</evidence>
<dbReference type="PaxDb" id="65489-OBART04G29480.1"/>
<dbReference type="AlphaFoldDB" id="A0A0D3G1N5"/>
<dbReference type="SUPFAM" id="SSF52047">
    <property type="entry name" value="RNI-like"/>
    <property type="match status" value="1"/>
</dbReference>
<feature type="domain" description="At1g61320/AtMIF1 LRR" evidence="1">
    <location>
        <begin position="111"/>
        <end position="449"/>
    </location>
</feature>
<dbReference type="Proteomes" id="UP000026960">
    <property type="component" value="Chromosome 4"/>
</dbReference>
<organism evidence="2">
    <name type="scientific">Oryza barthii</name>
    <dbReference type="NCBI Taxonomy" id="65489"/>
    <lineage>
        <taxon>Eukaryota</taxon>
        <taxon>Viridiplantae</taxon>
        <taxon>Streptophyta</taxon>
        <taxon>Embryophyta</taxon>
        <taxon>Tracheophyta</taxon>
        <taxon>Spermatophyta</taxon>
        <taxon>Magnoliopsida</taxon>
        <taxon>Liliopsida</taxon>
        <taxon>Poales</taxon>
        <taxon>Poaceae</taxon>
        <taxon>BOP clade</taxon>
        <taxon>Oryzoideae</taxon>
        <taxon>Oryzeae</taxon>
        <taxon>Oryzinae</taxon>
        <taxon>Oryza</taxon>
    </lineage>
</organism>
<dbReference type="PANTHER" id="PTHR34145">
    <property type="entry name" value="OS02G0105600 PROTEIN"/>
    <property type="match status" value="1"/>
</dbReference>
<evidence type="ECO:0000313" key="3">
    <source>
        <dbReference type="Proteomes" id="UP000026960"/>
    </source>
</evidence>
<dbReference type="PANTHER" id="PTHR34145:SF61">
    <property type="entry name" value="OS07G0161500 PROTEIN"/>
    <property type="match status" value="1"/>
</dbReference>
<dbReference type="eggNOG" id="ENOG502RYMX">
    <property type="taxonomic scope" value="Eukaryota"/>
</dbReference>
<dbReference type="EnsemblPlants" id="OBART04G29480.1">
    <property type="protein sequence ID" value="OBART04G29480.1"/>
    <property type="gene ID" value="OBART04G29480"/>
</dbReference>